<evidence type="ECO:0000313" key="4">
    <source>
        <dbReference type="Proteomes" id="UP000027345"/>
    </source>
</evidence>
<feature type="chain" id="PRO_5001631940" description="DUF6801 domain-containing protein" evidence="1">
    <location>
        <begin position="32"/>
        <end position="207"/>
    </location>
</feature>
<evidence type="ECO:0000313" key="3">
    <source>
        <dbReference type="EMBL" id="KDN21324.1"/>
    </source>
</evidence>
<dbReference type="EMBL" id="JMQI01000028">
    <property type="protein sequence ID" value="KDN21324.1"/>
    <property type="molecule type" value="Genomic_DNA"/>
</dbReference>
<reference evidence="3 4" key="1">
    <citation type="submission" date="2014-05" db="EMBL/GenBank/DDBJ databases">
        <title>Draft genome sequence of Amycolatopsis rifamycinica DSM 46095.</title>
        <authorList>
            <person name="Lal R."/>
            <person name="Saxena A."/>
            <person name="Kumari R."/>
            <person name="Mukherjee U."/>
            <person name="Singh P."/>
            <person name="Sangwan N."/>
            <person name="Mahato N.K."/>
        </authorList>
    </citation>
    <scope>NUCLEOTIDE SEQUENCE [LARGE SCALE GENOMIC DNA]</scope>
    <source>
        <strain evidence="3 4">DSM 46095</strain>
    </source>
</reference>
<evidence type="ECO:0000259" key="2">
    <source>
        <dbReference type="Pfam" id="PF20611"/>
    </source>
</evidence>
<proteinExistence type="predicted"/>
<dbReference type="AlphaFoldDB" id="A0A066UB31"/>
<sequence>MTRLKNLSLKAVTTAAVVSTLGMLTAGVAAADTTYNAAAIHRCTFPGIPQQDVAITAFLTGPDSIPVNGTAVPTNVGGTATISAAVHSLLTAVGYDGIRGKATVPVTAARGSVSGPATNLDIPETIYPAGGPITVNINQDASSTVPTYTAPATAGTDTLSLGSPITAALQFHKASNNTWANWNMSCTLKTTSPAQNKAFSPDFVITP</sequence>
<name>A0A066UB31_9PSEU</name>
<keyword evidence="1" id="KW-0732">Signal</keyword>
<keyword evidence="4" id="KW-1185">Reference proteome</keyword>
<accession>A0A066UB31</accession>
<protein>
    <recommendedName>
        <fullName evidence="2">DUF6801 domain-containing protein</fullName>
    </recommendedName>
</protein>
<dbReference type="RefSeq" id="WP_043780667.1">
    <property type="nucleotide sequence ID" value="NZ_JMQI01000028.1"/>
</dbReference>
<dbReference type="Pfam" id="PF20611">
    <property type="entry name" value="DUF6801"/>
    <property type="match status" value="1"/>
</dbReference>
<dbReference type="InterPro" id="IPR046542">
    <property type="entry name" value="DUF6801"/>
</dbReference>
<comment type="caution">
    <text evidence="3">The sequence shown here is derived from an EMBL/GenBank/DDBJ whole genome shotgun (WGS) entry which is preliminary data.</text>
</comment>
<evidence type="ECO:0000256" key="1">
    <source>
        <dbReference type="SAM" id="SignalP"/>
    </source>
</evidence>
<feature type="domain" description="DUF6801" evidence="2">
    <location>
        <begin position="42"/>
        <end position="195"/>
    </location>
</feature>
<dbReference type="Proteomes" id="UP000027345">
    <property type="component" value="Unassembled WGS sequence"/>
</dbReference>
<dbReference type="eggNOG" id="ENOG5033TU0">
    <property type="taxonomic scope" value="Bacteria"/>
</dbReference>
<organism evidence="3 4">
    <name type="scientific">Amycolatopsis rifamycinica</name>
    <dbReference type="NCBI Taxonomy" id="287986"/>
    <lineage>
        <taxon>Bacteria</taxon>
        <taxon>Bacillati</taxon>
        <taxon>Actinomycetota</taxon>
        <taxon>Actinomycetes</taxon>
        <taxon>Pseudonocardiales</taxon>
        <taxon>Pseudonocardiaceae</taxon>
        <taxon>Amycolatopsis</taxon>
    </lineage>
</organism>
<dbReference type="OrthoDB" id="3623853at2"/>
<feature type="signal peptide" evidence="1">
    <location>
        <begin position="1"/>
        <end position="31"/>
    </location>
</feature>
<gene>
    <name evidence="3" type="ORF">DV20_15655</name>
</gene>